<proteinExistence type="predicted"/>
<protein>
    <submittedName>
        <fullName evidence="1">Uncharacterized protein</fullName>
    </submittedName>
</protein>
<feature type="non-terminal residue" evidence="1">
    <location>
        <position position="89"/>
    </location>
</feature>
<reference evidence="1" key="1">
    <citation type="submission" date="2024-09" db="EMBL/GenBank/DDBJ databases">
        <title>Black Yeasts Isolated from many extreme environments.</title>
        <authorList>
            <person name="Coleine C."/>
            <person name="Stajich J.E."/>
            <person name="Selbmann L."/>
        </authorList>
    </citation>
    <scope>NUCLEOTIDE SEQUENCE</scope>
    <source>
        <strain evidence="1">CCFEE 5737</strain>
    </source>
</reference>
<name>A0ACC3DHA0_9PEZI</name>
<evidence type="ECO:0000313" key="2">
    <source>
        <dbReference type="Proteomes" id="UP001186974"/>
    </source>
</evidence>
<gene>
    <name evidence="1" type="ORF">LTS18_014233</name>
</gene>
<accession>A0ACC3DHA0</accession>
<comment type="caution">
    <text evidence="1">The sequence shown here is derived from an EMBL/GenBank/DDBJ whole genome shotgun (WGS) entry which is preliminary data.</text>
</comment>
<organism evidence="1 2">
    <name type="scientific">Coniosporium uncinatum</name>
    <dbReference type="NCBI Taxonomy" id="93489"/>
    <lineage>
        <taxon>Eukaryota</taxon>
        <taxon>Fungi</taxon>
        <taxon>Dikarya</taxon>
        <taxon>Ascomycota</taxon>
        <taxon>Pezizomycotina</taxon>
        <taxon>Dothideomycetes</taxon>
        <taxon>Dothideomycetes incertae sedis</taxon>
        <taxon>Coniosporium</taxon>
    </lineage>
</organism>
<dbReference type="EMBL" id="JAWDJW010004514">
    <property type="protein sequence ID" value="KAK3074525.1"/>
    <property type="molecule type" value="Genomic_DNA"/>
</dbReference>
<evidence type="ECO:0000313" key="1">
    <source>
        <dbReference type="EMBL" id="KAK3074525.1"/>
    </source>
</evidence>
<dbReference type="Proteomes" id="UP001186974">
    <property type="component" value="Unassembled WGS sequence"/>
</dbReference>
<keyword evidence="2" id="KW-1185">Reference proteome</keyword>
<sequence length="89" mass="9733">MSTTTTHNIMILGGSCAGLSAAHYFLKHVLLPLRLASSPSETYHVYLINPSSSFFYRPAAPRALVSAKLMPFDKIFLPIAPGFEQYGSD</sequence>